<gene>
    <name evidence="1" type="ORF">CGLO_14596</name>
</gene>
<sequence>MAQGSFDLAEFDVLFIWNSTCPGHLGPAVGNRIRLGLGPLTAASIPGDFRTDGSDISAPFFCAGNE</sequence>
<evidence type="ECO:0000313" key="2">
    <source>
        <dbReference type="Proteomes" id="UP000015530"/>
    </source>
</evidence>
<name>T0L3X9_COLGC</name>
<evidence type="ECO:0000313" key="1">
    <source>
        <dbReference type="EMBL" id="EQB46356.1"/>
    </source>
</evidence>
<accession>T0L3X9</accession>
<comment type="caution">
    <text evidence="1">The sequence shown here is derived from an EMBL/GenBank/DDBJ whole genome shotgun (WGS) entry which is preliminary data.</text>
</comment>
<protein>
    <submittedName>
        <fullName evidence="1">Uncharacterized protein</fullName>
    </submittedName>
</protein>
<dbReference type="HOGENOM" id="CLU_2831056_0_0_1"/>
<dbReference type="Proteomes" id="UP000015530">
    <property type="component" value="Unassembled WGS sequence"/>
</dbReference>
<dbReference type="EMBL" id="AMYD01003426">
    <property type="protein sequence ID" value="EQB46356.1"/>
    <property type="molecule type" value="Genomic_DNA"/>
</dbReference>
<organism evidence="1 2">
    <name type="scientific">Colletotrichum gloeosporioides (strain Cg-14)</name>
    <name type="common">Anthracnose fungus</name>
    <name type="synonym">Glomerella cingulata</name>
    <dbReference type="NCBI Taxonomy" id="1237896"/>
    <lineage>
        <taxon>Eukaryota</taxon>
        <taxon>Fungi</taxon>
        <taxon>Dikarya</taxon>
        <taxon>Ascomycota</taxon>
        <taxon>Pezizomycotina</taxon>
        <taxon>Sordariomycetes</taxon>
        <taxon>Hypocreomycetidae</taxon>
        <taxon>Glomerellales</taxon>
        <taxon>Glomerellaceae</taxon>
        <taxon>Colletotrichum</taxon>
        <taxon>Colletotrichum gloeosporioides species complex</taxon>
    </lineage>
</organism>
<proteinExistence type="predicted"/>
<dbReference type="AlphaFoldDB" id="T0L3X9"/>
<reference evidence="2" key="1">
    <citation type="journal article" date="2013" name="Mol. Plant Microbe Interact.">
        <title>Global aspects of pacC regulation of pathogenicity genes in Colletotrichum gloeosporioides as revealed by transcriptome analysis.</title>
        <authorList>
            <person name="Alkan N."/>
            <person name="Meng X."/>
            <person name="Friedlander G."/>
            <person name="Reuveni E."/>
            <person name="Sukno S."/>
            <person name="Sherman A."/>
            <person name="Thon M."/>
            <person name="Fluhr R."/>
            <person name="Prusky D."/>
        </authorList>
    </citation>
    <scope>NUCLEOTIDE SEQUENCE [LARGE SCALE GENOMIC DNA]</scope>
    <source>
        <strain evidence="2">Cg-14</strain>
    </source>
</reference>